<dbReference type="EMBL" id="VXRY01000458">
    <property type="protein sequence ID" value="MXY34640.1"/>
    <property type="molecule type" value="Genomic_DNA"/>
</dbReference>
<accession>A0A6B0Y4K1</accession>
<dbReference type="InterPro" id="IPR053138">
    <property type="entry name" value="N-alpha-Ac-DABA_deacetylase"/>
</dbReference>
<dbReference type="InterPro" id="IPR043795">
    <property type="entry name" value="N-alpha-Ac-DABA-like"/>
</dbReference>
<comment type="cofactor">
    <cofactor evidence="1">
        <name>Zn(2+)</name>
        <dbReference type="ChEBI" id="CHEBI:29105"/>
    </cofactor>
</comment>
<keyword evidence="3" id="KW-0378">Hydrolase</keyword>
<dbReference type="Pfam" id="PF24827">
    <property type="entry name" value="AstE_AspA_cat"/>
    <property type="match status" value="1"/>
</dbReference>
<feature type="domain" description="Succinylglutamate desuccinylase/Aspartoacylase catalytic" evidence="5">
    <location>
        <begin position="54"/>
        <end position="242"/>
    </location>
</feature>
<protein>
    <recommendedName>
        <fullName evidence="5">Succinylglutamate desuccinylase/Aspartoacylase catalytic domain-containing protein</fullName>
    </recommendedName>
</protein>
<reference evidence="6" key="1">
    <citation type="submission" date="2019-09" db="EMBL/GenBank/DDBJ databases">
        <title>Characterisation of the sponge microbiome using genome-centric metagenomics.</title>
        <authorList>
            <person name="Engelberts J.P."/>
            <person name="Robbins S.J."/>
            <person name="De Goeij J.M."/>
            <person name="Aranda M."/>
            <person name="Bell S.C."/>
            <person name="Webster N.S."/>
        </authorList>
    </citation>
    <scope>NUCLEOTIDE SEQUENCE</scope>
    <source>
        <strain evidence="6">SB0664_bin_43</strain>
    </source>
</reference>
<evidence type="ECO:0000259" key="5">
    <source>
        <dbReference type="Pfam" id="PF24827"/>
    </source>
</evidence>
<dbReference type="AlphaFoldDB" id="A0A6B0Y4K1"/>
<comment type="caution">
    <text evidence="6">The sequence shown here is derived from an EMBL/GenBank/DDBJ whole genome shotgun (WGS) entry which is preliminary data.</text>
</comment>
<dbReference type="GO" id="GO:0046872">
    <property type="term" value="F:metal ion binding"/>
    <property type="evidence" value="ECO:0007669"/>
    <property type="project" value="UniProtKB-KW"/>
</dbReference>
<gene>
    <name evidence="6" type="ORF">F4Y60_11245</name>
</gene>
<evidence type="ECO:0000313" key="6">
    <source>
        <dbReference type="EMBL" id="MXY34640.1"/>
    </source>
</evidence>
<dbReference type="SUPFAM" id="SSF53187">
    <property type="entry name" value="Zn-dependent exopeptidases"/>
    <property type="match status" value="1"/>
</dbReference>
<evidence type="ECO:0000256" key="3">
    <source>
        <dbReference type="ARBA" id="ARBA00022801"/>
    </source>
</evidence>
<evidence type="ECO:0000256" key="2">
    <source>
        <dbReference type="ARBA" id="ARBA00022723"/>
    </source>
</evidence>
<dbReference type="PANTHER" id="PTHR37326">
    <property type="entry name" value="BLL3975 PROTEIN"/>
    <property type="match status" value="1"/>
</dbReference>
<dbReference type="PANTHER" id="PTHR37326:SF1">
    <property type="entry name" value="BLL3975 PROTEIN"/>
    <property type="match status" value="1"/>
</dbReference>
<dbReference type="InterPro" id="IPR055438">
    <property type="entry name" value="AstE_AspA_cat"/>
</dbReference>
<dbReference type="CDD" id="cd06252">
    <property type="entry name" value="M14_ASTE_ASPA-like"/>
    <property type="match status" value="1"/>
</dbReference>
<evidence type="ECO:0000256" key="4">
    <source>
        <dbReference type="ARBA" id="ARBA00022833"/>
    </source>
</evidence>
<dbReference type="Gene3D" id="3.40.630.10">
    <property type="entry name" value="Zn peptidases"/>
    <property type="match status" value="1"/>
</dbReference>
<evidence type="ECO:0000256" key="1">
    <source>
        <dbReference type="ARBA" id="ARBA00001947"/>
    </source>
</evidence>
<organism evidence="6">
    <name type="scientific">Boseongicola sp. SB0664_bin_43</name>
    <dbReference type="NCBI Taxonomy" id="2604844"/>
    <lineage>
        <taxon>Bacteria</taxon>
        <taxon>Pseudomonadati</taxon>
        <taxon>Pseudomonadota</taxon>
        <taxon>Alphaproteobacteria</taxon>
        <taxon>Rhodobacterales</taxon>
        <taxon>Paracoccaceae</taxon>
        <taxon>Boseongicola</taxon>
    </lineage>
</organism>
<dbReference type="GO" id="GO:0016788">
    <property type="term" value="F:hydrolase activity, acting on ester bonds"/>
    <property type="evidence" value="ECO:0007669"/>
    <property type="project" value="InterPro"/>
</dbReference>
<keyword evidence="4" id="KW-0862">Zinc</keyword>
<dbReference type="GO" id="GO:0016811">
    <property type="term" value="F:hydrolase activity, acting on carbon-nitrogen (but not peptide) bonds, in linear amides"/>
    <property type="evidence" value="ECO:0007669"/>
    <property type="project" value="InterPro"/>
</dbReference>
<proteinExistence type="predicted"/>
<dbReference type="PIRSF" id="PIRSF039012">
    <property type="entry name" value="ASP"/>
    <property type="match status" value="1"/>
</dbReference>
<name>A0A6B0Y4K1_9RHOB</name>
<keyword evidence="2" id="KW-0479">Metal-binding</keyword>
<sequence>MSMPCPKASLAPSCEIDLDATGKRHGYVRIQFSSDRSAYGWLPLPIMSIRNGDGPVAVVIGANHGDEYEGVSITNGLYQELEPGDVAGQIIFLPAANAPAFYAGRRTSPLDWTGEANLNRLFPGSQYGSPTEMIAWFITTQIVPRGDAFFDLHSAGKSIDHHPSVKIRLMGDAKKDALQMKFLELFGAPLGIVGDRVHETTLSGEILPLDKIYLSTELGGAGKIRPWIRSFAYNGMKRCLRELGVLQTDEVLPKPEHKVALKAMQTGDHYVFAHKDGMFEPVVNLGESVEDGQLAGYIWDLKEPWETPEELHFNKGGVVFCKRTPALCEIGDTLFFTLSDYDG</sequence>